<evidence type="ECO:0000256" key="2">
    <source>
        <dbReference type="ARBA" id="ARBA00022741"/>
    </source>
</evidence>
<dbReference type="InterPro" id="IPR027417">
    <property type="entry name" value="P-loop_NTPase"/>
</dbReference>
<dbReference type="GO" id="GO:0005524">
    <property type="term" value="F:ATP binding"/>
    <property type="evidence" value="ECO:0007669"/>
    <property type="project" value="UniProtKB-KW"/>
</dbReference>
<sequence length="654" mass="73782">MAKARQRKARKSTSQRPSFENDRKESLERLQAAKKLAERLGAYDSRKARGEMARMFSDVSRGKVARDWQLDQAETLMLGIDSVLVAGTGAGKTLPYMLPLLLPENRGKMIVVISPLKSLQRDQARRFRKMGIKATAINMDTWSEAIEKKIRALEYQAIFISPEMCFKNPKARDTIAALGLEKNILALVVDEAHCISQWGGDFRPSYAELDKLRALLPGTIPVMATSATLTPTTLKDVTGTLKIDVTKMFYTNLGNDRPNIKMEVITMANTMDFSALDHILNLGDVQHPADIPKTIIFANERNDVMSIWQYIRSRLEEHLQYSVDYMHAFRGDGSKQRSMRWFLDGQTRILVATEAVGMGADVPDVEIVIQFGIPLSLTVWIQRAGRAGRSPELAARAYLLAERSAFEKRKAKPGIVSDTEEPEESHTVYRKKVESGMRSWLDTPGCRREIINEYFENPKSQSLDASRRRGMSGQGDNSLDAVDRNDLPWQQPIQFIYVDPSSSTHSSNPISPTPKTRTGQHRKAVEAALRTWRYTMGTTGRYRRSVFAVTAILPDEIIEKLSFDCSIKTSQDLITKFIDSGWLFASRHANELISILRHIDDQEISRGVSRKRIREMTIADGVENHSDTDATFLESNITLDTKETENNCHTSFSV</sequence>
<dbReference type="GO" id="GO:0003677">
    <property type="term" value="F:DNA binding"/>
    <property type="evidence" value="ECO:0007669"/>
    <property type="project" value="UniProtKB-KW"/>
</dbReference>
<feature type="region of interest" description="Disordered" evidence="8">
    <location>
        <begin position="500"/>
        <end position="522"/>
    </location>
</feature>
<dbReference type="Pfam" id="PF00270">
    <property type="entry name" value="DEAD"/>
    <property type="match status" value="1"/>
</dbReference>
<evidence type="ECO:0000259" key="10">
    <source>
        <dbReference type="PROSITE" id="PS51194"/>
    </source>
</evidence>
<keyword evidence="5" id="KW-0413">Isomerase</keyword>
<reference evidence="11" key="1">
    <citation type="submission" date="2022-07" db="EMBL/GenBank/DDBJ databases">
        <title>Genome Sequence of Physisporinus lineatus.</title>
        <authorList>
            <person name="Buettner E."/>
        </authorList>
    </citation>
    <scope>NUCLEOTIDE SEQUENCE</scope>
    <source>
        <strain evidence="11">VT162</strain>
    </source>
</reference>
<name>A0AAD5VFN4_9APHY</name>
<protein>
    <recommendedName>
        <fullName evidence="7">DNA 3'-5' helicase</fullName>
        <ecNumber evidence="7">5.6.2.4</ecNumber>
    </recommendedName>
</protein>
<feature type="domain" description="Helicase ATP-binding" evidence="9">
    <location>
        <begin position="73"/>
        <end position="247"/>
    </location>
</feature>
<dbReference type="Pfam" id="PF00271">
    <property type="entry name" value="Helicase_C"/>
    <property type="match status" value="1"/>
</dbReference>
<dbReference type="EC" id="5.6.2.4" evidence="7"/>
<dbReference type="PANTHER" id="PTHR13710">
    <property type="entry name" value="DNA HELICASE RECQ FAMILY MEMBER"/>
    <property type="match status" value="1"/>
</dbReference>
<dbReference type="SUPFAM" id="SSF52540">
    <property type="entry name" value="P-loop containing nucleoside triphosphate hydrolases"/>
    <property type="match status" value="1"/>
</dbReference>
<evidence type="ECO:0000256" key="1">
    <source>
        <dbReference type="ARBA" id="ARBA00005446"/>
    </source>
</evidence>
<dbReference type="PROSITE" id="PS51192">
    <property type="entry name" value="HELICASE_ATP_BIND_1"/>
    <property type="match status" value="1"/>
</dbReference>
<accession>A0AAD5VFN4</accession>
<dbReference type="AlphaFoldDB" id="A0AAD5VFN4"/>
<dbReference type="SMART" id="SM00490">
    <property type="entry name" value="HELICc"/>
    <property type="match status" value="1"/>
</dbReference>
<keyword evidence="3" id="KW-0067">ATP-binding</keyword>
<feature type="region of interest" description="Disordered" evidence="8">
    <location>
        <begin position="461"/>
        <end position="483"/>
    </location>
</feature>
<proteinExistence type="inferred from homology"/>
<keyword evidence="12" id="KW-1185">Reference proteome</keyword>
<comment type="caution">
    <text evidence="11">The sequence shown here is derived from an EMBL/GenBank/DDBJ whole genome shotgun (WGS) entry which is preliminary data.</text>
</comment>
<keyword evidence="2" id="KW-0547">Nucleotide-binding</keyword>
<dbReference type="Gene3D" id="3.40.50.300">
    <property type="entry name" value="P-loop containing nucleotide triphosphate hydrolases"/>
    <property type="match status" value="2"/>
</dbReference>
<comment type="catalytic activity">
    <reaction evidence="6">
        <text>Couples ATP hydrolysis with the unwinding of duplex DNA by translocating in the 3'-5' direction.</text>
        <dbReference type="EC" id="5.6.2.4"/>
    </reaction>
</comment>
<dbReference type="EMBL" id="JANAWD010000031">
    <property type="protein sequence ID" value="KAJ3490208.1"/>
    <property type="molecule type" value="Genomic_DNA"/>
</dbReference>
<evidence type="ECO:0000256" key="7">
    <source>
        <dbReference type="ARBA" id="ARBA00034808"/>
    </source>
</evidence>
<gene>
    <name evidence="11" type="ORF">NLI96_g1597</name>
</gene>
<evidence type="ECO:0000256" key="3">
    <source>
        <dbReference type="ARBA" id="ARBA00022840"/>
    </source>
</evidence>
<dbReference type="InterPro" id="IPR014001">
    <property type="entry name" value="Helicase_ATP-bd"/>
</dbReference>
<evidence type="ECO:0000313" key="11">
    <source>
        <dbReference type="EMBL" id="KAJ3490208.1"/>
    </source>
</evidence>
<organism evidence="11 12">
    <name type="scientific">Meripilus lineatus</name>
    <dbReference type="NCBI Taxonomy" id="2056292"/>
    <lineage>
        <taxon>Eukaryota</taxon>
        <taxon>Fungi</taxon>
        <taxon>Dikarya</taxon>
        <taxon>Basidiomycota</taxon>
        <taxon>Agaricomycotina</taxon>
        <taxon>Agaricomycetes</taxon>
        <taxon>Polyporales</taxon>
        <taxon>Meripilaceae</taxon>
        <taxon>Meripilus</taxon>
    </lineage>
</organism>
<dbReference type="GO" id="GO:0043138">
    <property type="term" value="F:3'-5' DNA helicase activity"/>
    <property type="evidence" value="ECO:0007669"/>
    <property type="project" value="UniProtKB-EC"/>
</dbReference>
<keyword evidence="4" id="KW-0238">DNA-binding</keyword>
<evidence type="ECO:0000256" key="6">
    <source>
        <dbReference type="ARBA" id="ARBA00034617"/>
    </source>
</evidence>
<dbReference type="PROSITE" id="PS51194">
    <property type="entry name" value="HELICASE_CTER"/>
    <property type="match status" value="1"/>
</dbReference>
<dbReference type="GO" id="GO:0005737">
    <property type="term" value="C:cytoplasm"/>
    <property type="evidence" value="ECO:0007669"/>
    <property type="project" value="TreeGrafter"/>
</dbReference>
<feature type="domain" description="Helicase C-terminal" evidence="10">
    <location>
        <begin position="275"/>
        <end position="445"/>
    </location>
</feature>
<dbReference type="GO" id="GO:0005694">
    <property type="term" value="C:chromosome"/>
    <property type="evidence" value="ECO:0007669"/>
    <property type="project" value="TreeGrafter"/>
</dbReference>
<feature type="compositionally biased region" description="Basic residues" evidence="8">
    <location>
        <begin position="1"/>
        <end position="13"/>
    </location>
</feature>
<dbReference type="Proteomes" id="UP001212997">
    <property type="component" value="Unassembled WGS sequence"/>
</dbReference>
<dbReference type="GO" id="GO:0009378">
    <property type="term" value="F:four-way junction helicase activity"/>
    <property type="evidence" value="ECO:0007669"/>
    <property type="project" value="TreeGrafter"/>
</dbReference>
<dbReference type="InterPro" id="IPR011545">
    <property type="entry name" value="DEAD/DEAH_box_helicase_dom"/>
</dbReference>
<evidence type="ECO:0000256" key="4">
    <source>
        <dbReference type="ARBA" id="ARBA00023125"/>
    </source>
</evidence>
<comment type="similarity">
    <text evidence="1">Belongs to the helicase family. RecQ subfamily.</text>
</comment>
<evidence type="ECO:0000256" key="8">
    <source>
        <dbReference type="SAM" id="MobiDB-lite"/>
    </source>
</evidence>
<feature type="region of interest" description="Disordered" evidence="8">
    <location>
        <begin position="1"/>
        <end position="27"/>
    </location>
</feature>
<evidence type="ECO:0000256" key="5">
    <source>
        <dbReference type="ARBA" id="ARBA00023235"/>
    </source>
</evidence>
<dbReference type="PANTHER" id="PTHR13710:SF105">
    <property type="entry name" value="ATP-DEPENDENT DNA HELICASE Q1"/>
    <property type="match status" value="1"/>
</dbReference>
<dbReference type="InterPro" id="IPR001650">
    <property type="entry name" value="Helicase_C-like"/>
</dbReference>
<dbReference type="SMART" id="SM00487">
    <property type="entry name" value="DEXDc"/>
    <property type="match status" value="1"/>
</dbReference>
<evidence type="ECO:0000313" key="12">
    <source>
        <dbReference type="Proteomes" id="UP001212997"/>
    </source>
</evidence>
<evidence type="ECO:0000259" key="9">
    <source>
        <dbReference type="PROSITE" id="PS51192"/>
    </source>
</evidence>
<dbReference type="GO" id="GO:0000724">
    <property type="term" value="P:double-strand break repair via homologous recombination"/>
    <property type="evidence" value="ECO:0007669"/>
    <property type="project" value="TreeGrafter"/>
</dbReference>
<feature type="compositionally biased region" description="Low complexity" evidence="8">
    <location>
        <begin position="500"/>
        <end position="514"/>
    </location>
</feature>